<sequence length="102" mass="11838">EKNSLSVDFWGYYNGQSNTGLLPNIDYFYPYSLSMLTYPKANRFADDTKGKAYLLNKITYPTGGYTELYYEANTFTNQFIPDNITINKTHKYLTVQDNNNDD</sequence>
<feature type="non-terminal residue" evidence="1">
    <location>
        <position position="1"/>
    </location>
</feature>
<dbReference type="AlphaFoldDB" id="A0A4Y7U438"/>
<accession>A0A4Y7U438</accession>
<proteinExistence type="predicted"/>
<dbReference type="RefSeq" id="WP_170208200.1">
    <property type="nucleotide sequence ID" value="NZ_QWDN01001141.1"/>
</dbReference>
<organism evidence="1 2">
    <name type="scientific">Flavobacterium circumlabens</name>
    <dbReference type="NCBI Taxonomy" id="2133765"/>
    <lineage>
        <taxon>Bacteria</taxon>
        <taxon>Pseudomonadati</taxon>
        <taxon>Bacteroidota</taxon>
        <taxon>Flavobacteriia</taxon>
        <taxon>Flavobacteriales</taxon>
        <taxon>Flavobacteriaceae</taxon>
        <taxon>Flavobacterium</taxon>
    </lineage>
</organism>
<dbReference type="EMBL" id="QWDN01001141">
    <property type="protein sequence ID" value="TEB40579.1"/>
    <property type="molecule type" value="Genomic_DNA"/>
</dbReference>
<gene>
    <name evidence="1" type="ORF">D0809_29895</name>
</gene>
<evidence type="ECO:0000313" key="1">
    <source>
        <dbReference type="EMBL" id="TEB40579.1"/>
    </source>
</evidence>
<protein>
    <submittedName>
        <fullName evidence="1">Uncharacterized protein</fullName>
    </submittedName>
</protein>
<evidence type="ECO:0000313" key="2">
    <source>
        <dbReference type="Proteomes" id="UP000298340"/>
    </source>
</evidence>
<feature type="non-terminal residue" evidence="1">
    <location>
        <position position="102"/>
    </location>
</feature>
<reference evidence="1 2" key="1">
    <citation type="journal article" date="2018" name="Syst. Appl. Microbiol.">
        <title>Flavobacterium circumlabens sp. nov. and Flavobacterium cupreum sp. nov., two psychrotrophic species isolated from Antarctic environmental samples.</title>
        <authorList>
            <person name="Kralova S."/>
            <person name="Busse H.J."/>
            <person name="Svec P."/>
            <person name="Maslanova I."/>
            <person name="Stankova E."/>
            <person name="Bartak M."/>
            <person name="Sedlacek I."/>
        </authorList>
    </citation>
    <scope>NUCLEOTIDE SEQUENCE [LARGE SCALE GENOMIC DNA]</scope>
    <source>
        <strain evidence="1 2">CCM 8828</strain>
    </source>
</reference>
<comment type="caution">
    <text evidence="1">The sequence shown here is derived from an EMBL/GenBank/DDBJ whole genome shotgun (WGS) entry which is preliminary data.</text>
</comment>
<name>A0A4Y7U438_9FLAO</name>
<dbReference type="Proteomes" id="UP000298340">
    <property type="component" value="Unassembled WGS sequence"/>
</dbReference>